<dbReference type="InterPro" id="IPR001128">
    <property type="entry name" value="Cyt_P450"/>
</dbReference>
<keyword evidence="9" id="KW-1185">Reference proteome</keyword>
<dbReference type="Pfam" id="PF00067">
    <property type="entry name" value="p450"/>
    <property type="match status" value="1"/>
</dbReference>
<dbReference type="Gene3D" id="1.10.630.10">
    <property type="entry name" value="Cytochrome P450"/>
    <property type="match status" value="1"/>
</dbReference>
<dbReference type="InterPro" id="IPR036396">
    <property type="entry name" value="Cyt_P450_sf"/>
</dbReference>
<comment type="caution">
    <text evidence="8">The sequence shown here is derived from an EMBL/GenBank/DDBJ whole genome shotgun (WGS) entry which is preliminary data.</text>
</comment>
<evidence type="ECO:0000256" key="6">
    <source>
        <dbReference type="ARBA" id="ARBA00023004"/>
    </source>
</evidence>
<dbReference type="EMBL" id="BAABAL010000009">
    <property type="protein sequence ID" value="GAA4006236.1"/>
    <property type="molecule type" value="Genomic_DNA"/>
</dbReference>
<keyword evidence="6" id="KW-0408">Iron</keyword>
<sequence length="376" mass="41885">MLHRHPSLWSYILEWDALAAKGKKWTWLNDREVVLLDPELILDVLNDRTGRYEDQSAFFRTSSRAPLCPRLRRQMSGSLMRVLSANKLCPSRTVPALVGSAHRVPGLGVRLVSMMFTEELGLNLNGAGEIVDEYLRKIIVEHDLLGTRLVRVNRLFTGLVSRLADWLKFEYQAQDPPRNIFDVALSGLPELDHTEAAELALRLALSVTGFTGVALEWALVHGSEDVEHKNALSRFGAHNVLRESQRLLPTAWRLVRRASTDHSYGDLRIPAGTTVILSTATGQRNESEWSNGSSLCPSRWNESAPANFYIPFGQGANSCPAKILAPRIISETVLAISKKATVSFASRQPRKPTVGSLLGLPRGRITFHVRATRAER</sequence>
<keyword evidence="4" id="KW-0479">Metal-binding</keyword>
<gene>
    <name evidence="8" type="ORF">GCM10022247_29940</name>
</gene>
<evidence type="ECO:0000256" key="4">
    <source>
        <dbReference type="ARBA" id="ARBA00022723"/>
    </source>
</evidence>
<dbReference type="SUPFAM" id="SSF48264">
    <property type="entry name" value="Cytochrome P450"/>
    <property type="match status" value="1"/>
</dbReference>
<evidence type="ECO:0000256" key="7">
    <source>
        <dbReference type="ARBA" id="ARBA00023033"/>
    </source>
</evidence>
<keyword evidence="7" id="KW-0503">Monooxygenase</keyword>
<keyword evidence="5" id="KW-0560">Oxidoreductase</keyword>
<dbReference type="InterPro" id="IPR050476">
    <property type="entry name" value="Insect_CytP450_Detox"/>
</dbReference>
<evidence type="ECO:0000256" key="3">
    <source>
        <dbReference type="ARBA" id="ARBA00022617"/>
    </source>
</evidence>
<proteinExistence type="inferred from homology"/>
<dbReference type="RefSeq" id="WP_344875037.1">
    <property type="nucleotide sequence ID" value="NZ_BAABAL010000009.1"/>
</dbReference>
<evidence type="ECO:0000256" key="2">
    <source>
        <dbReference type="ARBA" id="ARBA00010617"/>
    </source>
</evidence>
<evidence type="ECO:0008006" key="10">
    <source>
        <dbReference type="Google" id="ProtNLM"/>
    </source>
</evidence>
<reference evidence="9" key="1">
    <citation type="journal article" date="2019" name="Int. J. Syst. Evol. Microbiol.">
        <title>The Global Catalogue of Microorganisms (GCM) 10K type strain sequencing project: providing services to taxonomists for standard genome sequencing and annotation.</title>
        <authorList>
            <consortium name="The Broad Institute Genomics Platform"/>
            <consortium name="The Broad Institute Genome Sequencing Center for Infectious Disease"/>
            <person name="Wu L."/>
            <person name="Ma J."/>
        </authorList>
    </citation>
    <scope>NUCLEOTIDE SEQUENCE [LARGE SCALE GENOMIC DNA]</scope>
    <source>
        <strain evidence="9">JCM 17342</strain>
    </source>
</reference>
<dbReference type="PANTHER" id="PTHR24292">
    <property type="entry name" value="CYTOCHROME P450"/>
    <property type="match status" value="1"/>
</dbReference>
<protein>
    <recommendedName>
        <fullName evidence="10">Cytochrome P450</fullName>
    </recommendedName>
</protein>
<name>A0ABP7S3T6_9PSEU</name>
<comment type="cofactor">
    <cofactor evidence="1">
        <name>heme</name>
        <dbReference type="ChEBI" id="CHEBI:30413"/>
    </cofactor>
</comment>
<evidence type="ECO:0000313" key="9">
    <source>
        <dbReference type="Proteomes" id="UP001501747"/>
    </source>
</evidence>
<keyword evidence="3" id="KW-0349">Heme</keyword>
<evidence type="ECO:0000256" key="1">
    <source>
        <dbReference type="ARBA" id="ARBA00001971"/>
    </source>
</evidence>
<dbReference type="PANTHER" id="PTHR24292:SF102">
    <property type="entry name" value="CYTOCHROME P450 FAMILY-RELATED"/>
    <property type="match status" value="1"/>
</dbReference>
<accession>A0ABP7S3T6</accession>
<evidence type="ECO:0000313" key="8">
    <source>
        <dbReference type="EMBL" id="GAA4006236.1"/>
    </source>
</evidence>
<organism evidence="8 9">
    <name type="scientific">Allokutzneria multivorans</name>
    <dbReference type="NCBI Taxonomy" id="1142134"/>
    <lineage>
        <taxon>Bacteria</taxon>
        <taxon>Bacillati</taxon>
        <taxon>Actinomycetota</taxon>
        <taxon>Actinomycetes</taxon>
        <taxon>Pseudonocardiales</taxon>
        <taxon>Pseudonocardiaceae</taxon>
        <taxon>Allokutzneria</taxon>
    </lineage>
</organism>
<comment type="similarity">
    <text evidence="2">Belongs to the cytochrome P450 family.</text>
</comment>
<evidence type="ECO:0000256" key="5">
    <source>
        <dbReference type="ARBA" id="ARBA00023002"/>
    </source>
</evidence>
<dbReference type="Proteomes" id="UP001501747">
    <property type="component" value="Unassembled WGS sequence"/>
</dbReference>